<proteinExistence type="predicted"/>
<dbReference type="Proteomes" id="UP001183809">
    <property type="component" value="Unassembled WGS sequence"/>
</dbReference>
<sequence length="208" mass="22651">MNRLELGLALGIAYALGRRSGRSRQLVAARSPATTTDPAVQRLKAEVWAYAVVRARRLFAAVGRRLGGLSLRLQDVADGNSPGFARLALAVGRHVVRSGARAHSVDEYVADVEELEGAEDFEGVEDAEAYLLERPEDVVDAEFTDEDPEDLVNAEFVDEDPVDPVDAEFVDEDPVDAEFVDEGPEDSEDSEELEDPEDPEGPREGGRS</sequence>
<dbReference type="EMBL" id="JAVREY010000006">
    <property type="protein sequence ID" value="MDT0463042.1"/>
    <property type="molecule type" value="Genomic_DNA"/>
</dbReference>
<feature type="region of interest" description="Disordered" evidence="1">
    <location>
        <begin position="155"/>
        <end position="208"/>
    </location>
</feature>
<feature type="compositionally biased region" description="Acidic residues" evidence="1">
    <location>
        <begin position="155"/>
        <end position="199"/>
    </location>
</feature>
<reference evidence="3" key="1">
    <citation type="submission" date="2023-07" db="EMBL/GenBank/DDBJ databases">
        <title>30 novel species of actinomycetes from the DSMZ collection.</title>
        <authorList>
            <person name="Nouioui I."/>
        </authorList>
    </citation>
    <scope>NUCLEOTIDE SEQUENCE [LARGE SCALE GENOMIC DNA]</scope>
    <source>
        <strain evidence="3">DSM 41699</strain>
    </source>
</reference>
<name>A0ABU2TQ20_9ACTN</name>
<evidence type="ECO:0000313" key="3">
    <source>
        <dbReference type="Proteomes" id="UP001183809"/>
    </source>
</evidence>
<protein>
    <submittedName>
        <fullName evidence="2">Uncharacterized protein</fullName>
    </submittedName>
</protein>
<organism evidence="2 3">
    <name type="scientific">Streptomyces gibsoniae</name>
    <dbReference type="NCBI Taxonomy" id="3075529"/>
    <lineage>
        <taxon>Bacteria</taxon>
        <taxon>Bacillati</taxon>
        <taxon>Actinomycetota</taxon>
        <taxon>Actinomycetes</taxon>
        <taxon>Kitasatosporales</taxon>
        <taxon>Streptomycetaceae</taxon>
        <taxon>Streptomyces</taxon>
    </lineage>
</organism>
<keyword evidence="3" id="KW-1185">Reference proteome</keyword>
<dbReference type="RefSeq" id="WP_311693538.1">
    <property type="nucleotide sequence ID" value="NZ_JAVREY010000006.1"/>
</dbReference>
<comment type="caution">
    <text evidence="2">The sequence shown here is derived from an EMBL/GenBank/DDBJ whole genome shotgun (WGS) entry which is preliminary data.</text>
</comment>
<accession>A0ABU2TQ20</accession>
<evidence type="ECO:0000313" key="2">
    <source>
        <dbReference type="EMBL" id="MDT0463042.1"/>
    </source>
</evidence>
<evidence type="ECO:0000256" key="1">
    <source>
        <dbReference type="SAM" id="MobiDB-lite"/>
    </source>
</evidence>
<gene>
    <name evidence="2" type="ORF">RM764_08440</name>
</gene>